<keyword evidence="4" id="KW-1133">Transmembrane helix</keyword>
<dbReference type="PANTHER" id="PTHR45138:SF9">
    <property type="entry name" value="DIGUANYLATE CYCLASE DGCM-RELATED"/>
    <property type="match status" value="1"/>
</dbReference>
<dbReference type="FunFam" id="3.30.70.270:FF:000001">
    <property type="entry name" value="Diguanylate cyclase domain protein"/>
    <property type="match status" value="1"/>
</dbReference>
<dbReference type="Gene3D" id="2.60.40.10">
    <property type="entry name" value="Immunoglobulins"/>
    <property type="match status" value="1"/>
</dbReference>
<evidence type="ECO:0000256" key="5">
    <source>
        <dbReference type="SAM" id="SignalP"/>
    </source>
</evidence>
<feature type="domain" description="GGDEF" evidence="6">
    <location>
        <begin position="816"/>
        <end position="939"/>
    </location>
</feature>
<name>A0A9X4BMK9_9GAMM</name>
<dbReference type="InterPro" id="IPR043128">
    <property type="entry name" value="Rev_trsase/Diguanyl_cyclase"/>
</dbReference>
<dbReference type="NCBIfam" id="TIGR00254">
    <property type="entry name" value="GGDEF"/>
    <property type="match status" value="1"/>
</dbReference>
<dbReference type="InterPro" id="IPR011041">
    <property type="entry name" value="Quinoprot_gluc/sorb_DH_b-prop"/>
</dbReference>
<evidence type="ECO:0000256" key="4">
    <source>
        <dbReference type="SAM" id="Phobius"/>
    </source>
</evidence>
<dbReference type="GO" id="GO:0043709">
    <property type="term" value="P:cell adhesion involved in single-species biofilm formation"/>
    <property type="evidence" value="ECO:0007669"/>
    <property type="project" value="TreeGrafter"/>
</dbReference>
<comment type="catalytic activity">
    <reaction evidence="3">
        <text>2 GTP = 3',3'-c-di-GMP + 2 diphosphate</text>
        <dbReference type="Rhea" id="RHEA:24898"/>
        <dbReference type="ChEBI" id="CHEBI:33019"/>
        <dbReference type="ChEBI" id="CHEBI:37565"/>
        <dbReference type="ChEBI" id="CHEBI:58805"/>
        <dbReference type="EC" id="2.7.7.65"/>
    </reaction>
</comment>
<evidence type="ECO:0000313" key="7">
    <source>
        <dbReference type="EMBL" id="MDC8015434.1"/>
    </source>
</evidence>
<evidence type="ECO:0000256" key="2">
    <source>
        <dbReference type="ARBA" id="ARBA00012528"/>
    </source>
</evidence>
<accession>A0A9X4BMK9</accession>
<comment type="caution">
    <text evidence="7">The sequence shown here is derived from an EMBL/GenBank/DDBJ whole genome shotgun (WGS) entry which is preliminary data.</text>
</comment>
<dbReference type="SUPFAM" id="SSF55073">
    <property type="entry name" value="Nucleotide cyclase"/>
    <property type="match status" value="1"/>
</dbReference>
<dbReference type="PANTHER" id="PTHR45138">
    <property type="entry name" value="REGULATORY COMPONENTS OF SENSORY TRANSDUCTION SYSTEM"/>
    <property type="match status" value="1"/>
</dbReference>
<feature type="transmembrane region" description="Helical" evidence="4">
    <location>
        <begin position="728"/>
        <end position="748"/>
    </location>
</feature>
<dbReference type="EMBL" id="JAOVZO020000020">
    <property type="protein sequence ID" value="MDC8015434.1"/>
    <property type="molecule type" value="Genomic_DNA"/>
</dbReference>
<sequence>MRWHAWRTGICGVALLAASFAFAGTPLTARFKPDIDVYPQYFSVARSADGLLYLGGVDRVLRYDGVRWESFATPKPGPVRALALDRTGRLWAGGTEWFGRIERAADGGERFVDCAPAFAADIGDAGFADIWDVVARDDGIYFRALRHLFHADAQCRRVHAWHAPNRFGGIVDHAGQLVVNFRGEGLKRLAGDAFEPFPGGEAFAAKAAFFLMSLDDKRLLVQDATPRLALVEDGRVTVLRDDEAMSHVSAALALDANRAAFGGDDGKLRIVDIADGSLREIPLGISFQSGMARDRDGAIVVGDSEGAVRVPWPPAWSAYGVADGVTGSIHDATLVDGVLRLQTGAGEVAAPWGDRGAATAFAPQRTTTNEAWALFVDGDARILAESHGLRRLDAGGAALGPDDLYARVFERSPFDPARVWVGTESGFAVLDRDADGWRLVARHTDLRTRVMSLVETARGDVWLGTEGRGLLRAHVAANGALESLVDYRKEIGAEADIETTVSTLDGTLVASAATGLFAWNGERFARDDLGGLAPLLARDETVRLRAGTDGTAWAWSWRAVYRRDANGTWRRIDELGATNGVIEALRPLPGGDVVVGTTGRLLHYDAATSGGAQREPVAHLASVRLTPREGEPRALPLAATATLPYGGGTLAFQLGLADLAHGAAPQFRVRLAGLDARWSAWNPRAEFSYAQIPPGDYRFEAQARTAGGRELDVPAFAFRVEPRWYQHGGMQLAAALALAALVALALGASHRTRIRRLAQRNRELDALVHAHTSELELANSQLRDLAERDGLTGVANRRRSDAFLAATIAAAQQTHRPYAVLLVDVDHFKTYNDTHGHLAGDEVLKRVAATLCAHVRDNTLVARFGGEEFCLVVPHCDAAAATELGRRLCRVVAEQCPGVTISIGVATGDGGETAAQRLARADAALYRAKRNGRDRVESE</sequence>
<dbReference type="GO" id="GO:0052621">
    <property type="term" value="F:diguanylate cyclase activity"/>
    <property type="evidence" value="ECO:0007669"/>
    <property type="project" value="UniProtKB-EC"/>
</dbReference>
<dbReference type="Proteomes" id="UP001139971">
    <property type="component" value="Unassembled WGS sequence"/>
</dbReference>
<dbReference type="GO" id="GO:1902201">
    <property type="term" value="P:negative regulation of bacterial-type flagellum-dependent cell motility"/>
    <property type="evidence" value="ECO:0007669"/>
    <property type="project" value="TreeGrafter"/>
</dbReference>
<reference evidence="7" key="1">
    <citation type="submission" date="2023-02" db="EMBL/GenBank/DDBJ databases">
        <title>Tahibacter soli sp. nov. isolated from soil.</title>
        <authorList>
            <person name="Baek J.H."/>
            <person name="Lee J.K."/>
            <person name="Choi D.G."/>
            <person name="Jeon C.O."/>
        </authorList>
    </citation>
    <scope>NUCLEOTIDE SEQUENCE</scope>
    <source>
        <strain evidence="7">BL</strain>
    </source>
</reference>
<dbReference type="InterPro" id="IPR000160">
    <property type="entry name" value="GGDEF_dom"/>
</dbReference>
<keyword evidence="8" id="KW-1185">Reference proteome</keyword>
<dbReference type="InterPro" id="IPR050469">
    <property type="entry name" value="Diguanylate_Cyclase"/>
</dbReference>
<dbReference type="SUPFAM" id="SSF50952">
    <property type="entry name" value="Soluble quinoprotein glucose dehydrogenase"/>
    <property type="match status" value="1"/>
</dbReference>
<evidence type="ECO:0000256" key="3">
    <source>
        <dbReference type="ARBA" id="ARBA00034247"/>
    </source>
</evidence>
<organism evidence="7 8">
    <name type="scientific">Tahibacter soli</name>
    <dbReference type="NCBI Taxonomy" id="2983605"/>
    <lineage>
        <taxon>Bacteria</taxon>
        <taxon>Pseudomonadati</taxon>
        <taxon>Pseudomonadota</taxon>
        <taxon>Gammaproteobacteria</taxon>
        <taxon>Lysobacterales</taxon>
        <taxon>Rhodanobacteraceae</taxon>
        <taxon>Tahibacter</taxon>
    </lineage>
</organism>
<gene>
    <name evidence="7" type="ORF">OD750_023150</name>
</gene>
<dbReference type="AlphaFoldDB" id="A0A9X4BMK9"/>
<evidence type="ECO:0000259" key="6">
    <source>
        <dbReference type="PROSITE" id="PS50887"/>
    </source>
</evidence>
<dbReference type="GO" id="GO:0005886">
    <property type="term" value="C:plasma membrane"/>
    <property type="evidence" value="ECO:0007669"/>
    <property type="project" value="TreeGrafter"/>
</dbReference>
<proteinExistence type="predicted"/>
<keyword evidence="4" id="KW-0472">Membrane</keyword>
<dbReference type="CDD" id="cd01949">
    <property type="entry name" value="GGDEF"/>
    <property type="match status" value="1"/>
</dbReference>
<dbReference type="Gene3D" id="3.30.70.270">
    <property type="match status" value="1"/>
</dbReference>
<dbReference type="Pfam" id="PF00990">
    <property type="entry name" value="GGDEF"/>
    <property type="match status" value="1"/>
</dbReference>
<dbReference type="InterPro" id="IPR013783">
    <property type="entry name" value="Ig-like_fold"/>
</dbReference>
<dbReference type="RefSeq" id="WP_263540623.1">
    <property type="nucleotide sequence ID" value="NZ_JAOVZO020000020.1"/>
</dbReference>
<dbReference type="Gene3D" id="2.130.10.10">
    <property type="entry name" value="YVTN repeat-like/Quinoprotein amine dehydrogenase"/>
    <property type="match status" value="1"/>
</dbReference>
<feature type="chain" id="PRO_5040844507" description="diguanylate cyclase" evidence="5">
    <location>
        <begin position="24"/>
        <end position="939"/>
    </location>
</feature>
<evidence type="ECO:0000313" key="8">
    <source>
        <dbReference type="Proteomes" id="UP001139971"/>
    </source>
</evidence>
<keyword evidence="5" id="KW-0732">Signal</keyword>
<evidence type="ECO:0000256" key="1">
    <source>
        <dbReference type="ARBA" id="ARBA00001946"/>
    </source>
</evidence>
<dbReference type="InterPro" id="IPR015943">
    <property type="entry name" value="WD40/YVTN_repeat-like_dom_sf"/>
</dbReference>
<comment type="cofactor">
    <cofactor evidence="1">
        <name>Mg(2+)</name>
        <dbReference type="ChEBI" id="CHEBI:18420"/>
    </cofactor>
</comment>
<keyword evidence="4" id="KW-0812">Transmembrane</keyword>
<feature type="signal peptide" evidence="5">
    <location>
        <begin position="1"/>
        <end position="23"/>
    </location>
</feature>
<dbReference type="PROSITE" id="PS50887">
    <property type="entry name" value="GGDEF"/>
    <property type="match status" value="1"/>
</dbReference>
<dbReference type="InterPro" id="IPR029787">
    <property type="entry name" value="Nucleotide_cyclase"/>
</dbReference>
<protein>
    <recommendedName>
        <fullName evidence="2">diguanylate cyclase</fullName>
        <ecNumber evidence="2">2.7.7.65</ecNumber>
    </recommendedName>
</protein>
<dbReference type="SMART" id="SM00267">
    <property type="entry name" value="GGDEF"/>
    <property type="match status" value="1"/>
</dbReference>
<dbReference type="EC" id="2.7.7.65" evidence="2"/>